<protein>
    <submittedName>
        <fullName evidence="4">Uncharacterized protein</fullName>
    </submittedName>
</protein>
<evidence type="ECO:0000256" key="3">
    <source>
        <dbReference type="SAM" id="SignalP"/>
    </source>
</evidence>
<name>A0AAE2CSA6_9LAMI</name>
<keyword evidence="2" id="KW-0472">Membrane</keyword>
<dbReference type="PANTHER" id="PTHR34558">
    <property type="entry name" value="EXPRESSED PROTEIN"/>
    <property type="match status" value="1"/>
</dbReference>
<feature type="compositionally biased region" description="Polar residues" evidence="1">
    <location>
        <begin position="131"/>
        <end position="141"/>
    </location>
</feature>
<sequence>MARFLACYLCFILMTAASMLAEAQPTRPARKLGKHTLVLQGKISATATSPAEPPKGEENGVFSGEVSASGEEPGGEEVMRSNHHHHHHRSIDKSVAGGGVILGGLATTFLVAIFCYIRATGRRGVEPAPGSPTNSDSSLGKNINGEAAASPTHSSISISHQK</sequence>
<evidence type="ECO:0000313" key="4">
    <source>
        <dbReference type="EMBL" id="KAK4432334.1"/>
    </source>
</evidence>
<dbReference type="Proteomes" id="UP001293254">
    <property type="component" value="Unassembled WGS sequence"/>
</dbReference>
<gene>
    <name evidence="4" type="ORF">Salat_0995500</name>
</gene>
<keyword evidence="2" id="KW-0812">Transmembrane</keyword>
<evidence type="ECO:0000256" key="1">
    <source>
        <dbReference type="SAM" id="MobiDB-lite"/>
    </source>
</evidence>
<keyword evidence="3" id="KW-0732">Signal</keyword>
<feature type="transmembrane region" description="Helical" evidence="2">
    <location>
        <begin position="95"/>
        <end position="117"/>
    </location>
</feature>
<dbReference type="PANTHER" id="PTHR34558:SF9">
    <property type="entry name" value="F3L24.15 PROTEIN"/>
    <property type="match status" value="1"/>
</dbReference>
<evidence type="ECO:0000313" key="5">
    <source>
        <dbReference type="Proteomes" id="UP001293254"/>
    </source>
</evidence>
<comment type="caution">
    <text evidence="4">The sequence shown here is derived from an EMBL/GenBank/DDBJ whole genome shotgun (WGS) entry which is preliminary data.</text>
</comment>
<accession>A0AAE2CSA6</accession>
<reference evidence="4" key="2">
    <citation type="journal article" date="2024" name="Plant">
        <title>Genomic evolution and insights into agronomic trait innovations of Sesamum species.</title>
        <authorList>
            <person name="Miao H."/>
            <person name="Wang L."/>
            <person name="Qu L."/>
            <person name="Liu H."/>
            <person name="Sun Y."/>
            <person name="Le M."/>
            <person name="Wang Q."/>
            <person name="Wei S."/>
            <person name="Zheng Y."/>
            <person name="Lin W."/>
            <person name="Duan Y."/>
            <person name="Cao H."/>
            <person name="Xiong S."/>
            <person name="Wang X."/>
            <person name="Wei L."/>
            <person name="Li C."/>
            <person name="Ma Q."/>
            <person name="Ju M."/>
            <person name="Zhao R."/>
            <person name="Li G."/>
            <person name="Mu C."/>
            <person name="Tian Q."/>
            <person name="Mei H."/>
            <person name="Zhang T."/>
            <person name="Gao T."/>
            <person name="Zhang H."/>
        </authorList>
    </citation>
    <scope>NUCLEOTIDE SEQUENCE</scope>
    <source>
        <strain evidence="4">3651</strain>
    </source>
</reference>
<evidence type="ECO:0000256" key="2">
    <source>
        <dbReference type="SAM" id="Phobius"/>
    </source>
</evidence>
<organism evidence="4 5">
    <name type="scientific">Sesamum alatum</name>
    <dbReference type="NCBI Taxonomy" id="300844"/>
    <lineage>
        <taxon>Eukaryota</taxon>
        <taxon>Viridiplantae</taxon>
        <taxon>Streptophyta</taxon>
        <taxon>Embryophyta</taxon>
        <taxon>Tracheophyta</taxon>
        <taxon>Spermatophyta</taxon>
        <taxon>Magnoliopsida</taxon>
        <taxon>eudicotyledons</taxon>
        <taxon>Gunneridae</taxon>
        <taxon>Pentapetalae</taxon>
        <taxon>asterids</taxon>
        <taxon>lamiids</taxon>
        <taxon>Lamiales</taxon>
        <taxon>Pedaliaceae</taxon>
        <taxon>Sesamum</taxon>
    </lineage>
</organism>
<feature type="compositionally biased region" description="Polar residues" evidence="1">
    <location>
        <begin position="151"/>
        <end position="162"/>
    </location>
</feature>
<keyword evidence="5" id="KW-1185">Reference proteome</keyword>
<dbReference type="AlphaFoldDB" id="A0AAE2CSA6"/>
<dbReference type="EMBL" id="JACGWO010000003">
    <property type="protein sequence ID" value="KAK4432334.1"/>
    <property type="molecule type" value="Genomic_DNA"/>
</dbReference>
<feature type="chain" id="PRO_5041951763" evidence="3">
    <location>
        <begin position="24"/>
        <end position="162"/>
    </location>
</feature>
<feature type="region of interest" description="Disordered" evidence="1">
    <location>
        <begin position="44"/>
        <end position="92"/>
    </location>
</feature>
<feature type="signal peptide" evidence="3">
    <location>
        <begin position="1"/>
        <end position="23"/>
    </location>
</feature>
<proteinExistence type="predicted"/>
<keyword evidence="2" id="KW-1133">Transmembrane helix</keyword>
<reference evidence="4" key="1">
    <citation type="submission" date="2020-06" db="EMBL/GenBank/DDBJ databases">
        <authorList>
            <person name="Li T."/>
            <person name="Hu X."/>
            <person name="Zhang T."/>
            <person name="Song X."/>
            <person name="Zhang H."/>
            <person name="Dai N."/>
            <person name="Sheng W."/>
            <person name="Hou X."/>
            <person name="Wei L."/>
        </authorList>
    </citation>
    <scope>NUCLEOTIDE SEQUENCE</scope>
    <source>
        <strain evidence="4">3651</strain>
        <tissue evidence="4">Leaf</tissue>
    </source>
</reference>
<feature type="region of interest" description="Disordered" evidence="1">
    <location>
        <begin position="123"/>
        <end position="162"/>
    </location>
</feature>
<feature type="compositionally biased region" description="Basic residues" evidence="1">
    <location>
        <begin position="81"/>
        <end position="90"/>
    </location>
</feature>